<keyword evidence="12" id="KW-0829">Tyrosine-protein kinase</keyword>
<dbReference type="GO" id="GO:0042802">
    <property type="term" value="F:identical protein binding"/>
    <property type="evidence" value="ECO:0007669"/>
    <property type="project" value="UniProtKB-ARBA"/>
</dbReference>
<dbReference type="InterPro" id="IPR025669">
    <property type="entry name" value="AAA_dom"/>
</dbReference>
<evidence type="ECO:0000256" key="12">
    <source>
        <dbReference type="ARBA" id="ARBA00023137"/>
    </source>
</evidence>
<dbReference type="AlphaFoldDB" id="A0A103E767"/>
<comment type="similarity">
    <text evidence="2">Belongs to the etk/wzc family.</text>
</comment>
<dbReference type="Pfam" id="PF13807">
    <property type="entry name" value="GNVR"/>
    <property type="match status" value="1"/>
</dbReference>
<dbReference type="GO" id="GO:0000271">
    <property type="term" value="P:polysaccharide biosynthetic process"/>
    <property type="evidence" value="ECO:0007669"/>
    <property type="project" value="UniProtKB-KW"/>
</dbReference>
<dbReference type="GO" id="GO:0004713">
    <property type="term" value="F:protein tyrosine kinase activity"/>
    <property type="evidence" value="ECO:0007669"/>
    <property type="project" value="UniProtKB-KW"/>
</dbReference>
<dbReference type="InterPro" id="IPR005700">
    <property type="entry name" value="EPS_ExoP-like"/>
</dbReference>
<dbReference type="CDD" id="cd05387">
    <property type="entry name" value="BY-kinase"/>
    <property type="match status" value="1"/>
</dbReference>
<keyword evidence="11 19" id="KW-0472">Membrane</keyword>
<feature type="transmembrane region" description="Helical" evidence="19">
    <location>
        <begin position="448"/>
        <end position="467"/>
    </location>
</feature>
<protein>
    <recommendedName>
        <fullName evidence="16">Putative tyrosine-protein kinase EpsB</fullName>
    </recommendedName>
    <alternativeName>
        <fullName evidence="17">EPS I polysaccharide export protein EpsB</fullName>
    </alternativeName>
</protein>
<evidence type="ECO:0000256" key="14">
    <source>
        <dbReference type="ARBA" id="ARBA00053015"/>
    </source>
</evidence>
<evidence type="ECO:0000259" key="22">
    <source>
        <dbReference type="Pfam" id="PF13807"/>
    </source>
</evidence>
<evidence type="ECO:0000256" key="6">
    <source>
        <dbReference type="ARBA" id="ARBA00022692"/>
    </source>
</evidence>
<comment type="catalytic activity">
    <reaction evidence="14">
        <text>L-tyrosyl-[protein] + ATP = O-phospho-L-tyrosyl-[protein] + ADP + H(+)</text>
        <dbReference type="Rhea" id="RHEA:10596"/>
        <dbReference type="Rhea" id="RHEA-COMP:10136"/>
        <dbReference type="Rhea" id="RHEA-COMP:20101"/>
        <dbReference type="ChEBI" id="CHEBI:15378"/>
        <dbReference type="ChEBI" id="CHEBI:30616"/>
        <dbReference type="ChEBI" id="CHEBI:46858"/>
        <dbReference type="ChEBI" id="CHEBI:61978"/>
        <dbReference type="ChEBI" id="CHEBI:456216"/>
    </reaction>
</comment>
<evidence type="ECO:0000256" key="3">
    <source>
        <dbReference type="ARBA" id="ARBA00022475"/>
    </source>
</evidence>
<keyword evidence="8 23" id="KW-0418">Kinase</keyword>
<keyword evidence="7" id="KW-0547">Nucleotide-binding</keyword>
<evidence type="ECO:0000259" key="21">
    <source>
        <dbReference type="Pfam" id="PF13614"/>
    </source>
</evidence>
<dbReference type="Gene3D" id="3.40.50.300">
    <property type="entry name" value="P-loop containing nucleotide triphosphate hydrolases"/>
    <property type="match status" value="1"/>
</dbReference>
<keyword evidence="4" id="KW-0997">Cell inner membrane</keyword>
<dbReference type="InterPro" id="IPR005702">
    <property type="entry name" value="Wzc-like_C"/>
</dbReference>
<dbReference type="GO" id="GO:0005524">
    <property type="term" value="F:ATP binding"/>
    <property type="evidence" value="ECO:0007669"/>
    <property type="project" value="UniProtKB-KW"/>
</dbReference>
<keyword evidence="10 19" id="KW-1133">Transmembrane helix</keyword>
<evidence type="ECO:0000256" key="1">
    <source>
        <dbReference type="ARBA" id="ARBA00004429"/>
    </source>
</evidence>
<evidence type="ECO:0000259" key="20">
    <source>
        <dbReference type="Pfam" id="PF02706"/>
    </source>
</evidence>
<keyword evidence="3" id="KW-1003">Cell membrane</keyword>
<keyword evidence="24" id="KW-1185">Reference proteome</keyword>
<evidence type="ECO:0000256" key="4">
    <source>
        <dbReference type="ARBA" id="ARBA00022519"/>
    </source>
</evidence>
<feature type="domain" description="Tyrosine-protein kinase G-rich" evidence="22">
    <location>
        <begin position="389"/>
        <end position="469"/>
    </location>
</feature>
<evidence type="ECO:0000256" key="18">
    <source>
        <dbReference type="SAM" id="Coils"/>
    </source>
</evidence>
<evidence type="ECO:0000313" key="23">
    <source>
        <dbReference type="EMBL" id="KVE29553.1"/>
    </source>
</evidence>
<dbReference type="FunFam" id="3.40.50.300:FF:000527">
    <property type="entry name" value="Tyrosine-protein kinase etk"/>
    <property type="match status" value="1"/>
</dbReference>
<keyword evidence="6 19" id="KW-0812">Transmembrane</keyword>
<comment type="function">
    <text evidence="15">Probably involved in polymerization and/or export of exopolysaccharide EPS I which functions as a virulence factor. May be involved in an ATP-dependent process in the pathway for EPS I production, possibly export of the trimeric repeat units across the inner membrane or their polymerization.</text>
</comment>
<evidence type="ECO:0000256" key="16">
    <source>
        <dbReference type="ARBA" id="ARBA00067833"/>
    </source>
</evidence>
<accession>A0A103E767</accession>
<evidence type="ECO:0000256" key="10">
    <source>
        <dbReference type="ARBA" id="ARBA00022989"/>
    </source>
</evidence>
<reference evidence="23 24" key="1">
    <citation type="submission" date="2015-11" db="EMBL/GenBank/DDBJ databases">
        <title>Expanding the genomic diversity of Burkholderia species for the development of highly accurate diagnostics.</title>
        <authorList>
            <person name="Sahl J."/>
            <person name="Keim P."/>
            <person name="Wagner D."/>
        </authorList>
    </citation>
    <scope>NUCLEOTIDE SEQUENCE [LARGE SCALE GENOMIC DNA]</scope>
    <source>
        <strain evidence="23 24">TSV85</strain>
    </source>
</reference>
<dbReference type="PANTHER" id="PTHR32309">
    <property type="entry name" value="TYROSINE-PROTEIN KINASE"/>
    <property type="match status" value="1"/>
</dbReference>
<keyword evidence="18" id="KW-0175">Coiled coil</keyword>
<gene>
    <name evidence="23" type="ORF">WS67_04540</name>
</gene>
<keyword evidence="13" id="KW-0270">Exopolysaccharide synthesis</keyword>
<dbReference type="RefSeq" id="WP_059513542.1">
    <property type="nucleotide sequence ID" value="NZ_LOWA01000013.1"/>
</dbReference>
<dbReference type="NCBIfam" id="TIGR01007">
    <property type="entry name" value="eps_fam"/>
    <property type="match status" value="1"/>
</dbReference>
<feature type="domain" description="Polysaccharide chain length determinant N-terminal" evidence="20">
    <location>
        <begin position="16"/>
        <end position="109"/>
    </location>
</feature>
<dbReference type="Pfam" id="PF23607">
    <property type="entry name" value="WZC_N"/>
    <property type="match status" value="1"/>
</dbReference>
<dbReference type="InterPro" id="IPR003856">
    <property type="entry name" value="LPS_length_determ_N"/>
</dbReference>
<dbReference type="Pfam" id="PF02706">
    <property type="entry name" value="Wzz"/>
    <property type="match status" value="1"/>
</dbReference>
<dbReference type="GO" id="GO:0005886">
    <property type="term" value="C:plasma membrane"/>
    <property type="evidence" value="ECO:0007669"/>
    <property type="project" value="UniProtKB-SubCell"/>
</dbReference>
<evidence type="ECO:0000256" key="2">
    <source>
        <dbReference type="ARBA" id="ARBA00008883"/>
    </source>
</evidence>
<keyword evidence="9" id="KW-0067">ATP-binding</keyword>
<evidence type="ECO:0000256" key="13">
    <source>
        <dbReference type="ARBA" id="ARBA00023169"/>
    </source>
</evidence>
<feature type="domain" description="AAA" evidence="21">
    <location>
        <begin position="556"/>
        <end position="684"/>
    </location>
</feature>
<sequence>MSSIPETRHDSHDARDELDLVGVLDILLAHRWSIAAITVLGLLLGTAYAFLAHPKYQADMMIQIEDSPDTSAAKSLLGDVSSLFDVKSSAAAEAQIVGSRLVVTRAVDRLRFYIDVKPKRFPVIGDFVSRLNSGVTAPGVFGLGGYAWGGEQAAIDRFDVPKDAEGDTFALSVEPGGAWTLTGDDLAQPVRGRVGELTSVPTRYGAAVLKVERFDAQPGTRFTLIRNSRAQTIDDVQTRLDVQEKIKQSGVVIATLAGDDPVRVSALLHEIGEQYVRQNIERKSADAAQSLAFLNDQLPLLKAQLDRSEARYTKMRNANGTVDLPEEARLALQQSAQAQTQRLLLQQKRDELATRFNSAHPSLVAIDRQIATLDAQAGGFDAQIKRLPDLQQEAARLMLDVRVNTDLYTALLNNTQQLQLVKAGKVGSVRVVDMPIVPQEPVKPNRPLVIAGAALGALVLGVVLAFARDLLFGGVNSPDEIECALGLDVYATVPLSAEQRSIFRAAQAKLAGTHLLASAAPDDPTIESLRSLRTALRFSKLNGERTALVMTGAEPGAGKSFVLANLAAVLGAGGQRVIVVDADLRRGYLNQYFGVIREPGLSTVLQGRLDGDDVIHRGVVPNVDFIATGVLLPHAGEWLLSERLGALIASLRERYDYVLIDAPPMLAATDAAILARHASAVLLVARAAQTRMGDLREALKRLAHGGLRPHGVVMNGLTPSLGRYGGRYGHYRYVEYRYAADAPAPGVLRRIARRLSGGGAR</sequence>
<dbReference type="Proteomes" id="UP000062788">
    <property type="component" value="Unassembled WGS sequence"/>
</dbReference>
<evidence type="ECO:0000256" key="9">
    <source>
        <dbReference type="ARBA" id="ARBA00022840"/>
    </source>
</evidence>
<evidence type="ECO:0000256" key="17">
    <source>
        <dbReference type="ARBA" id="ARBA00081049"/>
    </source>
</evidence>
<dbReference type="EMBL" id="LOWA01000013">
    <property type="protein sequence ID" value="KVE29553.1"/>
    <property type="molecule type" value="Genomic_DNA"/>
</dbReference>
<evidence type="ECO:0000256" key="8">
    <source>
        <dbReference type="ARBA" id="ARBA00022777"/>
    </source>
</evidence>
<dbReference type="PANTHER" id="PTHR32309:SF32">
    <property type="entry name" value="TYROSINE-PROTEIN KINASE ETK-RELATED"/>
    <property type="match status" value="1"/>
</dbReference>
<dbReference type="InterPro" id="IPR050445">
    <property type="entry name" value="Bact_polysacc_biosynth/exp"/>
</dbReference>
<keyword evidence="5" id="KW-0808">Transferase</keyword>
<name>A0A103E767_9BURK</name>
<evidence type="ECO:0000313" key="24">
    <source>
        <dbReference type="Proteomes" id="UP000062788"/>
    </source>
</evidence>
<organism evidence="23 24">
    <name type="scientific">Burkholderia singularis</name>
    <dbReference type="NCBI Taxonomy" id="1503053"/>
    <lineage>
        <taxon>Bacteria</taxon>
        <taxon>Pseudomonadati</taxon>
        <taxon>Pseudomonadota</taxon>
        <taxon>Betaproteobacteria</taxon>
        <taxon>Burkholderiales</taxon>
        <taxon>Burkholderiaceae</taxon>
        <taxon>Burkholderia</taxon>
        <taxon>pseudomallei group</taxon>
    </lineage>
</organism>
<evidence type="ECO:0000256" key="7">
    <source>
        <dbReference type="ARBA" id="ARBA00022741"/>
    </source>
</evidence>
<dbReference type="OrthoDB" id="9808257at2"/>
<comment type="subcellular location">
    <subcellularLocation>
        <location evidence="1">Cell inner membrane</location>
        <topology evidence="1">Multi-pass membrane protein</topology>
    </subcellularLocation>
</comment>
<evidence type="ECO:0000256" key="19">
    <source>
        <dbReference type="SAM" id="Phobius"/>
    </source>
</evidence>
<evidence type="ECO:0000256" key="11">
    <source>
        <dbReference type="ARBA" id="ARBA00023136"/>
    </source>
</evidence>
<evidence type="ECO:0000256" key="5">
    <source>
        <dbReference type="ARBA" id="ARBA00022679"/>
    </source>
</evidence>
<dbReference type="NCBIfam" id="TIGR01005">
    <property type="entry name" value="eps_transp_fam"/>
    <property type="match status" value="1"/>
</dbReference>
<comment type="caution">
    <text evidence="23">The sequence shown here is derived from an EMBL/GenBank/DDBJ whole genome shotgun (WGS) entry which is preliminary data.</text>
</comment>
<feature type="coiled-coil region" evidence="18">
    <location>
        <begin position="277"/>
        <end position="311"/>
    </location>
</feature>
<proteinExistence type="inferred from homology"/>
<dbReference type="Pfam" id="PF13614">
    <property type="entry name" value="AAA_31"/>
    <property type="match status" value="1"/>
</dbReference>
<dbReference type="InterPro" id="IPR027417">
    <property type="entry name" value="P-loop_NTPase"/>
</dbReference>
<evidence type="ECO:0000256" key="15">
    <source>
        <dbReference type="ARBA" id="ARBA00054296"/>
    </source>
</evidence>
<dbReference type="SUPFAM" id="SSF52540">
    <property type="entry name" value="P-loop containing nucleoside triphosphate hydrolases"/>
    <property type="match status" value="1"/>
</dbReference>
<feature type="transmembrane region" description="Helical" evidence="19">
    <location>
        <begin position="32"/>
        <end position="51"/>
    </location>
</feature>
<dbReference type="InterPro" id="IPR032807">
    <property type="entry name" value="GNVR"/>
</dbReference>